<dbReference type="AlphaFoldDB" id="A0A4U0H503"/>
<dbReference type="GO" id="GO:0046872">
    <property type="term" value="F:metal ion binding"/>
    <property type="evidence" value="ECO:0007669"/>
    <property type="project" value="UniProtKB-KW"/>
</dbReference>
<evidence type="ECO:0000256" key="2">
    <source>
        <dbReference type="ARBA" id="ARBA00022723"/>
    </source>
</evidence>
<protein>
    <submittedName>
        <fullName evidence="7">FAD-dependent oxidoreductase</fullName>
    </submittedName>
</protein>
<dbReference type="SUPFAM" id="SSF51905">
    <property type="entry name" value="FAD/NAD(P)-binding domain"/>
    <property type="match status" value="1"/>
</dbReference>
<dbReference type="InterPro" id="IPR036188">
    <property type="entry name" value="FAD/NAD-bd_sf"/>
</dbReference>
<dbReference type="PANTHER" id="PTHR43498">
    <property type="entry name" value="FERREDOXIN:COB-COM HETERODISULFIDE REDUCTASE SUBUNIT A"/>
    <property type="match status" value="1"/>
</dbReference>
<keyword evidence="8" id="KW-1185">Reference proteome</keyword>
<keyword evidence="5" id="KW-0411">Iron-sulfur</keyword>
<dbReference type="Proteomes" id="UP000309872">
    <property type="component" value="Unassembled WGS sequence"/>
</dbReference>
<evidence type="ECO:0000313" key="8">
    <source>
        <dbReference type="Proteomes" id="UP000309872"/>
    </source>
</evidence>
<keyword evidence="6" id="KW-0732">Signal</keyword>
<dbReference type="OrthoDB" id="668499at2"/>
<feature type="chain" id="PRO_5020521454" evidence="6">
    <location>
        <begin position="20"/>
        <end position="546"/>
    </location>
</feature>
<evidence type="ECO:0000256" key="1">
    <source>
        <dbReference type="ARBA" id="ARBA00022485"/>
    </source>
</evidence>
<comment type="caution">
    <text evidence="7">The sequence shown here is derived from an EMBL/GenBank/DDBJ whole genome shotgun (WGS) entry which is preliminary data.</text>
</comment>
<dbReference type="GO" id="GO:0016491">
    <property type="term" value="F:oxidoreductase activity"/>
    <property type="evidence" value="ECO:0007669"/>
    <property type="project" value="UniProtKB-KW"/>
</dbReference>
<dbReference type="EMBL" id="SUKA01000002">
    <property type="protein sequence ID" value="TJY66801.1"/>
    <property type="molecule type" value="Genomic_DNA"/>
</dbReference>
<evidence type="ECO:0000256" key="4">
    <source>
        <dbReference type="ARBA" id="ARBA00023004"/>
    </source>
</evidence>
<reference evidence="7 8" key="1">
    <citation type="submission" date="2019-04" db="EMBL/GenBank/DDBJ databases">
        <title>Sphingobacterium olei sp. nov., isolated from oil-contaminated soil.</title>
        <authorList>
            <person name="Liu B."/>
        </authorList>
    </citation>
    <scope>NUCLEOTIDE SEQUENCE [LARGE SCALE GENOMIC DNA]</scope>
    <source>
        <strain evidence="7 8">Y3L14</strain>
    </source>
</reference>
<dbReference type="Pfam" id="PF12831">
    <property type="entry name" value="FAD_oxidored"/>
    <property type="match status" value="1"/>
</dbReference>
<organism evidence="7 8">
    <name type="scientific">Sphingobacterium alkalisoli</name>
    <dbReference type="NCBI Taxonomy" id="1874115"/>
    <lineage>
        <taxon>Bacteria</taxon>
        <taxon>Pseudomonadati</taxon>
        <taxon>Bacteroidota</taxon>
        <taxon>Sphingobacteriia</taxon>
        <taxon>Sphingobacteriales</taxon>
        <taxon>Sphingobacteriaceae</taxon>
        <taxon>Sphingobacterium</taxon>
    </lineage>
</organism>
<evidence type="ECO:0000256" key="5">
    <source>
        <dbReference type="ARBA" id="ARBA00023014"/>
    </source>
</evidence>
<keyword evidence="1" id="KW-0004">4Fe-4S</keyword>
<keyword evidence="2" id="KW-0479">Metal-binding</keyword>
<accession>A0A4U0H503</accession>
<name>A0A4U0H503_9SPHI</name>
<dbReference type="RefSeq" id="WP_136820150.1">
    <property type="nucleotide sequence ID" value="NZ_BMJX01000002.1"/>
</dbReference>
<evidence type="ECO:0000313" key="7">
    <source>
        <dbReference type="EMBL" id="TJY66801.1"/>
    </source>
</evidence>
<proteinExistence type="predicted"/>
<dbReference type="PANTHER" id="PTHR43498:SF1">
    <property type="entry name" value="COB--COM HETERODISULFIDE REDUCTASE IRON-SULFUR SUBUNIT A"/>
    <property type="match status" value="1"/>
</dbReference>
<keyword evidence="4" id="KW-0408">Iron</keyword>
<feature type="signal peptide" evidence="6">
    <location>
        <begin position="1"/>
        <end position="19"/>
    </location>
</feature>
<dbReference type="GO" id="GO:0051539">
    <property type="term" value="F:4 iron, 4 sulfur cluster binding"/>
    <property type="evidence" value="ECO:0007669"/>
    <property type="project" value="UniProtKB-KW"/>
</dbReference>
<gene>
    <name evidence="7" type="ORF">FAZ19_07760</name>
</gene>
<dbReference type="InterPro" id="IPR039650">
    <property type="entry name" value="HdrA-like"/>
</dbReference>
<dbReference type="Gene3D" id="3.50.50.60">
    <property type="entry name" value="FAD/NAD(P)-binding domain"/>
    <property type="match status" value="1"/>
</dbReference>
<evidence type="ECO:0000256" key="6">
    <source>
        <dbReference type="SAM" id="SignalP"/>
    </source>
</evidence>
<evidence type="ECO:0000256" key="3">
    <source>
        <dbReference type="ARBA" id="ARBA00023002"/>
    </source>
</evidence>
<sequence>MKKYLLYLFTILVVHTATATSPQEKYDICVYGESASGVIAAIQAGRLGKKVILISKTAHVGGLATSGLTATDMNRNDKVGGITREFYQRIFQYYQQPESWKNQERDAFFIKSLKRTYKGKNDEREMQWVYESHIAEKIMLDMLREAGVELLFNERIDLRKGVKMKKKQINSLLLESDKQIQAKVFIDASYEGDLLAQSGVSYTVGRENNTAYNETLNGYRINYSQGTDLSAIDPYIKKGDKSSGLLPLVDAQPTSENGQADKKVQAYCYRVTLTDDPNNRVKVQKPANYNALWYEILARQLELNPQTELQKIITLTPMPNRKTDTNHLDFFGASYDYAEANYEERAKIEQAHRDYALGMLWFLEHDERVPAHIRKEMSDWGLAKDEFNESGHFPYQIYVREARRMIGTYVMHEKNVSKENRKNAEHPIGLGSYALDCHYVSRVVDKDGKLRNEGTIFQPVTPYPISYYAITPKQEECTNLLVTVCMSASHVAYSSIRMEPVYMILGQSAAVAASMAIDGSTTVQKVSYEKLADQLIKDQQIIHLSN</sequence>
<keyword evidence="3" id="KW-0560">Oxidoreductase</keyword>